<proteinExistence type="predicted"/>
<dbReference type="Pfam" id="PF00773">
    <property type="entry name" value="RNB"/>
    <property type="match status" value="1"/>
</dbReference>
<dbReference type="InterPro" id="IPR022966">
    <property type="entry name" value="RNase_II/R_CS"/>
</dbReference>
<dbReference type="SMART" id="SM00955">
    <property type="entry name" value="RNB"/>
    <property type="match status" value="1"/>
</dbReference>
<dbReference type="GO" id="GO:0000175">
    <property type="term" value="F:3'-5'-RNA exonuclease activity"/>
    <property type="evidence" value="ECO:0007669"/>
    <property type="project" value="TreeGrafter"/>
</dbReference>
<dbReference type="PANTHER" id="PTHR23355:SF55">
    <property type="entry name" value="RIBONUCLEASE II_R DOMAIN-CONTAINING PROTEIN"/>
    <property type="match status" value="1"/>
</dbReference>
<dbReference type="PROSITE" id="PS01175">
    <property type="entry name" value="RIBONUCLEASE_II"/>
    <property type="match status" value="1"/>
</dbReference>
<dbReference type="AlphaFoldDB" id="A0A6C0KFT5"/>
<dbReference type="GO" id="GO:0000932">
    <property type="term" value="C:P-body"/>
    <property type="evidence" value="ECO:0007669"/>
    <property type="project" value="TreeGrafter"/>
</dbReference>
<dbReference type="InterPro" id="IPR050180">
    <property type="entry name" value="RNR_Ribonuclease"/>
</dbReference>
<name>A0A6C0KFT5_9ZZZZ</name>
<dbReference type="GO" id="GO:0003723">
    <property type="term" value="F:RNA binding"/>
    <property type="evidence" value="ECO:0007669"/>
    <property type="project" value="InterPro"/>
</dbReference>
<dbReference type="PANTHER" id="PTHR23355">
    <property type="entry name" value="RIBONUCLEASE"/>
    <property type="match status" value="1"/>
</dbReference>
<dbReference type="GO" id="GO:0006402">
    <property type="term" value="P:mRNA catabolic process"/>
    <property type="evidence" value="ECO:0007669"/>
    <property type="project" value="TreeGrafter"/>
</dbReference>
<dbReference type="EMBL" id="MN740872">
    <property type="protein sequence ID" value="QHU15996.1"/>
    <property type="molecule type" value="Genomic_DNA"/>
</dbReference>
<sequence>MYGVLCFTSKSRVQGTGIPFFGYNSDISGIIVHTKKTYTKDMWAKVHPITYELIEIIGTTGDYASELSALRGAYGLNYKYPSLQLFKDAKDAKDEKLTFDNKNIEKAYTVDNASTLDRDDAISVVCESDFTTVGIHITDLAARLHPDWLNWARLRGSSAYWESGTKPIFPPSLSHDALSLTKGKTYPCLSFFLTYKNGELQKTEFGPRQVAITGNLTYEDFASHPDRAILETISGKREATEIIEWCMIQYNMYVAVNLPDVLLRVQDENMPARYDVSGTHFSMDDRVYTHATSPIRRFADFYNQCLYYNQCQLLTSEELAQLNKRMNDIQSFHRREIVMNLAYKFKSIPTLVDALIDTNEDGKSICLWIDGVRVWIPLSDSYYEQPICDKLIEGMVHTIECFGIHKAGKAALRIRLADFAI</sequence>
<organism evidence="2">
    <name type="scientific">viral metagenome</name>
    <dbReference type="NCBI Taxonomy" id="1070528"/>
    <lineage>
        <taxon>unclassified sequences</taxon>
        <taxon>metagenomes</taxon>
        <taxon>organismal metagenomes</taxon>
    </lineage>
</organism>
<dbReference type="InterPro" id="IPR012340">
    <property type="entry name" value="NA-bd_OB-fold"/>
</dbReference>
<reference evidence="2" key="1">
    <citation type="journal article" date="2020" name="Nature">
        <title>Giant virus diversity and host interactions through global metagenomics.</title>
        <authorList>
            <person name="Schulz F."/>
            <person name="Roux S."/>
            <person name="Paez-Espino D."/>
            <person name="Jungbluth S."/>
            <person name="Walsh D.A."/>
            <person name="Denef V.J."/>
            <person name="McMahon K.D."/>
            <person name="Konstantinidis K.T."/>
            <person name="Eloe-Fadrosh E.A."/>
            <person name="Kyrpides N.C."/>
            <person name="Woyke T."/>
        </authorList>
    </citation>
    <scope>NUCLEOTIDE SEQUENCE</scope>
    <source>
        <strain evidence="2">GVMAG-S-3300010158-109</strain>
    </source>
</reference>
<feature type="domain" description="RNB" evidence="1">
    <location>
        <begin position="98"/>
        <end position="313"/>
    </location>
</feature>
<evidence type="ECO:0000313" key="2">
    <source>
        <dbReference type="EMBL" id="QHU15996.1"/>
    </source>
</evidence>
<dbReference type="SUPFAM" id="SSF50249">
    <property type="entry name" value="Nucleic acid-binding proteins"/>
    <property type="match status" value="1"/>
</dbReference>
<protein>
    <recommendedName>
        <fullName evidence="1">RNB domain-containing protein</fullName>
    </recommendedName>
</protein>
<accession>A0A6C0KFT5</accession>
<evidence type="ECO:0000259" key="1">
    <source>
        <dbReference type="SMART" id="SM00955"/>
    </source>
</evidence>
<dbReference type="InterPro" id="IPR001900">
    <property type="entry name" value="RNase_II/R"/>
</dbReference>